<dbReference type="AlphaFoldDB" id="A0A3B1C5C6"/>
<dbReference type="GO" id="GO:0009252">
    <property type="term" value="P:peptidoglycan biosynthetic process"/>
    <property type="evidence" value="ECO:0007669"/>
    <property type="project" value="UniProtKB-UniPathway"/>
</dbReference>
<gene>
    <name evidence="8" type="ORF">MNBD_NITROSPINAE04-948</name>
</gene>
<dbReference type="SUPFAM" id="SSF141523">
    <property type="entry name" value="L,D-transpeptidase catalytic domain-like"/>
    <property type="match status" value="1"/>
</dbReference>
<evidence type="ECO:0000256" key="4">
    <source>
        <dbReference type="ARBA" id="ARBA00022984"/>
    </source>
</evidence>
<keyword evidence="3" id="KW-0133">Cell shape</keyword>
<dbReference type="UniPathway" id="UPA00219"/>
<evidence type="ECO:0000313" key="8">
    <source>
        <dbReference type="EMBL" id="VAX25369.1"/>
    </source>
</evidence>
<dbReference type="GO" id="GO:0071555">
    <property type="term" value="P:cell wall organization"/>
    <property type="evidence" value="ECO:0007669"/>
    <property type="project" value="UniProtKB-KW"/>
</dbReference>
<dbReference type="CDD" id="cd16913">
    <property type="entry name" value="YkuD_like"/>
    <property type="match status" value="1"/>
</dbReference>
<dbReference type="PROSITE" id="PS52029">
    <property type="entry name" value="LD_TPASE"/>
    <property type="match status" value="1"/>
</dbReference>
<dbReference type="Pfam" id="PF03734">
    <property type="entry name" value="YkuD"/>
    <property type="match status" value="1"/>
</dbReference>
<reference evidence="8" key="1">
    <citation type="submission" date="2018-06" db="EMBL/GenBank/DDBJ databases">
        <authorList>
            <person name="Zhirakovskaya E."/>
        </authorList>
    </citation>
    <scope>NUCLEOTIDE SEQUENCE</scope>
</reference>
<dbReference type="InterPro" id="IPR005490">
    <property type="entry name" value="LD_TPept_cat_dom"/>
</dbReference>
<organism evidence="8">
    <name type="scientific">hydrothermal vent metagenome</name>
    <dbReference type="NCBI Taxonomy" id="652676"/>
    <lineage>
        <taxon>unclassified sequences</taxon>
        <taxon>metagenomes</taxon>
        <taxon>ecological metagenomes</taxon>
    </lineage>
</organism>
<proteinExistence type="predicted"/>
<keyword evidence="2" id="KW-0808">Transferase</keyword>
<name>A0A3B1C5C6_9ZZZZ</name>
<dbReference type="Gene3D" id="2.40.440.10">
    <property type="entry name" value="L,D-transpeptidase catalytic domain-like"/>
    <property type="match status" value="1"/>
</dbReference>
<feature type="transmembrane region" description="Helical" evidence="6">
    <location>
        <begin position="68"/>
        <end position="89"/>
    </location>
</feature>
<evidence type="ECO:0000256" key="2">
    <source>
        <dbReference type="ARBA" id="ARBA00022679"/>
    </source>
</evidence>
<evidence type="ECO:0000259" key="7">
    <source>
        <dbReference type="PROSITE" id="PS52029"/>
    </source>
</evidence>
<accession>A0A3B1C5C6</accession>
<evidence type="ECO:0000256" key="6">
    <source>
        <dbReference type="SAM" id="Phobius"/>
    </source>
</evidence>
<dbReference type="EMBL" id="UOGA01000296">
    <property type="protein sequence ID" value="VAX25369.1"/>
    <property type="molecule type" value="Genomic_DNA"/>
</dbReference>
<sequence>MAFDIFYNLSLAKAPDRRVLRLIARVDSFTYGIRRRALEARIAFSVNWSNAVVARAFRFKYPFPVEKVAAYSGMGMVFATLFMIISYSFPGSTSANIAPAPKFATAKLASPKPPVKPEPAVTAGAVAALSPGLEQAGAGLWSELADLPKPSLSMPLPEGGGLYTLVVDKTRKELFVLEENKDNYKIVTKYKTSLGSASGDKQVRGDNKTPEGLYRIVAVKQKPELPGRYGPMAFVLDYPNKVDRIMGKTGDGIWIHGSGLGEKTAKTEGCIEINDKNILKLAEFAENGANVYVFPENFRVPVVNDAIQKNII</sequence>
<dbReference type="PANTHER" id="PTHR36699:SF1">
    <property type="entry name" value="L,D-TRANSPEPTIDASE YAFK-RELATED"/>
    <property type="match status" value="1"/>
</dbReference>
<keyword evidence="6" id="KW-1133">Transmembrane helix</keyword>
<feature type="non-terminal residue" evidence="8">
    <location>
        <position position="312"/>
    </location>
</feature>
<dbReference type="PANTHER" id="PTHR36699">
    <property type="entry name" value="LD-TRANSPEPTIDASE"/>
    <property type="match status" value="1"/>
</dbReference>
<keyword evidence="6" id="KW-0472">Membrane</keyword>
<evidence type="ECO:0000256" key="1">
    <source>
        <dbReference type="ARBA" id="ARBA00004752"/>
    </source>
</evidence>
<dbReference type="GO" id="GO:0008360">
    <property type="term" value="P:regulation of cell shape"/>
    <property type="evidence" value="ECO:0007669"/>
    <property type="project" value="UniProtKB-KW"/>
</dbReference>
<dbReference type="GO" id="GO:0016740">
    <property type="term" value="F:transferase activity"/>
    <property type="evidence" value="ECO:0007669"/>
    <property type="project" value="UniProtKB-KW"/>
</dbReference>
<evidence type="ECO:0000256" key="3">
    <source>
        <dbReference type="ARBA" id="ARBA00022960"/>
    </source>
</evidence>
<keyword evidence="5" id="KW-0961">Cell wall biogenesis/degradation</keyword>
<keyword evidence="4" id="KW-0573">Peptidoglycan synthesis</keyword>
<protein>
    <recommendedName>
        <fullName evidence="7">L,D-TPase catalytic domain-containing protein</fullName>
    </recommendedName>
</protein>
<dbReference type="InterPro" id="IPR038063">
    <property type="entry name" value="Transpep_catalytic_dom"/>
</dbReference>
<comment type="pathway">
    <text evidence="1">Cell wall biogenesis; peptidoglycan biosynthesis.</text>
</comment>
<feature type="domain" description="L,D-TPase catalytic" evidence="7">
    <location>
        <begin position="163"/>
        <end position="294"/>
    </location>
</feature>
<evidence type="ECO:0000256" key="5">
    <source>
        <dbReference type="ARBA" id="ARBA00023316"/>
    </source>
</evidence>
<keyword evidence="6" id="KW-0812">Transmembrane</keyword>